<evidence type="ECO:0000259" key="2">
    <source>
        <dbReference type="Pfam" id="PF13476"/>
    </source>
</evidence>
<reference evidence="4" key="1">
    <citation type="submission" date="2017-04" db="EMBL/GenBank/DDBJ databases">
        <title>Comparative genomics and description of representatives of a novel lineage of planctomycetes thriving in anoxic sediments.</title>
        <authorList>
            <person name="Spring S."/>
            <person name="Bunk B."/>
            <person name="Sproer C."/>
        </authorList>
    </citation>
    <scope>NUCLEOTIDE SEQUENCE [LARGE SCALE GENOMIC DNA]</scope>
    <source>
        <strain evidence="4">ST-PulAB-D4</strain>
    </source>
</reference>
<dbReference type="Proteomes" id="UP000193334">
    <property type="component" value="Chromosome"/>
</dbReference>
<evidence type="ECO:0000313" key="3">
    <source>
        <dbReference type="EMBL" id="ARN57136.1"/>
    </source>
</evidence>
<organism evidence="3 4">
    <name type="scientific">Sedimentisphaera salicampi</name>
    <dbReference type="NCBI Taxonomy" id="1941349"/>
    <lineage>
        <taxon>Bacteria</taxon>
        <taxon>Pseudomonadati</taxon>
        <taxon>Planctomycetota</taxon>
        <taxon>Phycisphaerae</taxon>
        <taxon>Sedimentisphaerales</taxon>
        <taxon>Sedimentisphaeraceae</taxon>
        <taxon>Sedimentisphaera</taxon>
    </lineage>
</organism>
<dbReference type="STRING" id="1941349.STSP1_01531"/>
<protein>
    <submittedName>
        <fullName evidence="3">Putative ATP-binding protein involved in virulence</fullName>
    </submittedName>
</protein>
<proteinExistence type="predicted"/>
<dbReference type="EMBL" id="CP021023">
    <property type="protein sequence ID" value="ARN57136.1"/>
    <property type="molecule type" value="Genomic_DNA"/>
</dbReference>
<dbReference type="Pfam" id="PF13476">
    <property type="entry name" value="AAA_23"/>
    <property type="match status" value="1"/>
</dbReference>
<dbReference type="PANTHER" id="PTHR43581">
    <property type="entry name" value="ATP/GTP PHOSPHATASE"/>
    <property type="match status" value="1"/>
</dbReference>
<gene>
    <name evidence="3" type="ORF">STSP1_01531</name>
</gene>
<dbReference type="GO" id="GO:0006302">
    <property type="term" value="P:double-strand break repair"/>
    <property type="evidence" value="ECO:0007669"/>
    <property type="project" value="InterPro"/>
</dbReference>
<dbReference type="AlphaFoldDB" id="A0A1W6LN08"/>
<accession>A0A1W6LN08</accession>
<dbReference type="InterPro" id="IPR027417">
    <property type="entry name" value="P-loop_NTPase"/>
</dbReference>
<dbReference type="SUPFAM" id="SSF52540">
    <property type="entry name" value="P-loop containing nucleoside triphosphate hydrolases"/>
    <property type="match status" value="1"/>
</dbReference>
<dbReference type="Gene3D" id="3.40.50.300">
    <property type="entry name" value="P-loop containing nucleotide triphosphate hydrolases"/>
    <property type="match status" value="1"/>
</dbReference>
<dbReference type="InterPro" id="IPR003959">
    <property type="entry name" value="ATPase_AAA_core"/>
</dbReference>
<sequence>MKGPIKIRKISISNYKGIKELDLDFPKPRMETDPDIMVLGSENGIGKTSIIECCSLLLNSLMVKTGEYPLINRRGTLNIPDLLIRAGEDKLEIKGTVVYRNKNISLNLTIKRNGSLKVENNSKPWRETEKDETDSITYGILRDICGISVNPVLENLYLLFHSYRKVQEGNPELGMMIDDTENITTKYISARYRHRYEMPMSAFKIAVLKSMMSNANLFETNGNNNPKTNTIHKLNFLVKQYADGMIDKLRPEPDNTIDVRIKHSEQKETYSFDGLSSGQKEIISTLFLIWQNTIEREKVVFIDEPELHLNAQWHRNFINSLIELAPNNQYIIATHSETIIDSVGKDRCLILYNTL</sequence>
<feature type="domain" description="Rad50/SbcC-type AAA" evidence="2">
    <location>
        <begin position="9"/>
        <end position="131"/>
    </location>
</feature>
<evidence type="ECO:0000259" key="1">
    <source>
        <dbReference type="Pfam" id="PF13304"/>
    </source>
</evidence>
<dbReference type="InterPro" id="IPR038729">
    <property type="entry name" value="Rad50/SbcC_AAA"/>
</dbReference>
<feature type="domain" description="ATPase AAA-type core" evidence="1">
    <location>
        <begin position="250"/>
        <end position="341"/>
    </location>
</feature>
<keyword evidence="3" id="KW-0067">ATP-binding</keyword>
<dbReference type="KEGG" id="pbp:STSP1_01531"/>
<dbReference type="Pfam" id="PF13304">
    <property type="entry name" value="AAA_21"/>
    <property type="match status" value="1"/>
</dbReference>
<keyword evidence="3" id="KW-0547">Nucleotide-binding</keyword>
<evidence type="ECO:0000313" key="4">
    <source>
        <dbReference type="Proteomes" id="UP000193334"/>
    </source>
</evidence>
<dbReference type="PANTHER" id="PTHR43581:SF2">
    <property type="entry name" value="EXCINUCLEASE ATPASE SUBUNIT"/>
    <property type="match status" value="1"/>
</dbReference>
<dbReference type="GO" id="GO:0016887">
    <property type="term" value="F:ATP hydrolysis activity"/>
    <property type="evidence" value="ECO:0007669"/>
    <property type="project" value="InterPro"/>
</dbReference>
<dbReference type="RefSeq" id="WP_085755807.1">
    <property type="nucleotide sequence ID" value="NZ_CP021023.1"/>
</dbReference>
<dbReference type="InterPro" id="IPR051396">
    <property type="entry name" value="Bact_Antivir_Def_Nuclease"/>
</dbReference>
<keyword evidence="4" id="KW-1185">Reference proteome</keyword>
<name>A0A1W6LN08_9BACT</name>
<dbReference type="GO" id="GO:0005524">
    <property type="term" value="F:ATP binding"/>
    <property type="evidence" value="ECO:0007669"/>
    <property type="project" value="UniProtKB-KW"/>
</dbReference>